<gene>
    <name evidence="5" type="ORF">HMPREF9156_00378</name>
</gene>
<evidence type="ECO:0000256" key="2">
    <source>
        <dbReference type="PROSITE-ProRule" id="PRU00252"/>
    </source>
</evidence>
<proteinExistence type="predicted"/>
<dbReference type="Gene3D" id="2.40.50.140">
    <property type="entry name" value="Nucleic acid-binding proteins"/>
    <property type="match status" value="1"/>
</dbReference>
<dbReference type="InterPro" id="IPR011344">
    <property type="entry name" value="ssDNA-bd"/>
</dbReference>
<dbReference type="PROSITE" id="PS50935">
    <property type="entry name" value="SSB"/>
    <property type="match status" value="1"/>
</dbReference>
<dbReference type="SUPFAM" id="SSF50249">
    <property type="entry name" value="Nucleic acid-binding proteins"/>
    <property type="match status" value="1"/>
</dbReference>
<dbReference type="GO" id="GO:0006260">
    <property type="term" value="P:DNA replication"/>
    <property type="evidence" value="ECO:0007669"/>
    <property type="project" value="InterPro"/>
</dbReference>
<dbReference type="eggNOG" id="COG0629">
    <property type="taxonomic scope" value="Bacteria"/>
</dbReference>
<dbReference type="Pfam" id="PF00436">
    <property type="entry name" value="SSB"/>
    <property type="match status" value="1"/>
</dbReference>
<sequence length="189" mass="20383">MVQQTAVTIVGYVGQEPRQVSADDTPPICRFRVASTRNYWNRKAQKWQESSTTWMDVRCYRELAGNVLTSVHVGDPVIVTGSLTTDQWEKDGQRHSATVLDAASIGHDLALGRSAFVRIKRSDNDPAHDAAADGLQDGDRGTPDPEQDHGIDDQDGSGNVSGKANVGPSEDTSGEFSVSDELEEVGTAV</sequence>
<dbReference type="GO" id="GO:0003697">
    <property type="term" value="F:single-stranded DNA binding"/>
    <property type="evidence" value="ECO:0007669"/>
    <property type="project" value="InterPro"/>
</dbReference>
<dbReference type="NCBIfam" id="TIGR00621">
    <property type="entry name" value="ssb"/>
    <property type="match status" value="1"/>
</dbReference>
<dbReference type="RefSeq" id="WP_007147446.1">
    <property type="nucleotide sequence ID" value="NZ_AKCI01000001.1"/>
</dbReference>
<evidence type="ECO:0000313" key="5">
    <source>
        <dbReference type="EMBL" id="EJD65614.1"/>
    </source>
</evidence>
<evidence type="ECO:0000256" key="1">
    <source>
        <dbReference type="ARBA" id="ARBA00023125"/>
    </source>
</evidence>
<evidence type="ECO:0000256" key="4">
    <source>
        <dbReference type="SAM" id="MobiDB-lite"/>
    </source>
</evidence>
<dbReference type="AlphaFoldDB" id="J0X198"/>
<dbReference type="EMBL" id="AGZS01000001">
    <property type="protein sequence ID" value="EJD65614.1"/>
    <property type="molecule type" value="Genomic_DNA"/>
</dbReference>
<feature type="compositionally biased region" description="Basic and acidic residues" evidence="4">
    <location>
        <begin position="122"/>
        <end position="152"/>
    </location>
</feature>
<dbReference type="Proteomes" id="UP000006415">
    <property type="component" value="Unassembled WGS sequence"/>
</dbReference>
<keyword evidence="1 2" id="KW-0238">DNA-binding</keyword>
<dbReference type="STRING" id="857290.HMPREF9156_00378"/>
<name>J0X198_9BIFI</name>
<protein>
    <recommendedName>
        <fullName evidence="3">Single-stranded DNA-binding protein</fullName>
    </recommendedName>
</protein>
<dbReference type="OrthoDB" id="4427276at2"/>
<reference evidence="5 6" key="1">
    <citation type="submission" date="2012-01" db="EMBL/GenBank/DDBJ databases">
        <title>The Genome Sequence of Scardovia wiggsiae F0424.</title>
        <authorList>
            <consortium name="The Broad Institute Genome Sequencing Platform"/>
            <person name="Earl A."/>
            <person name="Ward D."/>
            <person name="Feldgarden M."/>
            <person name="Gevers D."/>
            <person name="Izard J."/>
            <person name="Ganesan A."/>
            <person name="Baranova O.V."/>
            <person name="Blanton J.M."/>
            <person name="Tanner A.C."/>
            <person name="Mathney J."/>
            <person name="Dewhirst F.E."/>
            <person name="Young S.K."/>
            <person name="Zeng Q."/>
            <person name="Gargeya S."/>
            <person name="Fitzgerald M."/>
            <person name="Haas B."/>
            <person name="Abouelleil A."/>
            <person name="Alvarado L."/>
            <person name="Arachchi H.M."/>
            <person name="Berlin A."/>
            <person name="Chapman S.B."/>
            <person name="Gearin G."/>
            <person name="Goldberg J."/>
            <person name="Griggs A."/>
            <person name="Gujja S."/>
            <person name="Hansen M."/>
            <person name="Heiman D."/>
            <person name="Howarth C."/>
            <person name="Larimer J."/>
            <person name="Lui A."/>
            <person name="MacDonald P.J.P."/>
            <person name="McCowen C."/>
            <person name="Montmayeur A."/>
            <person name="Murphy C."/>
            <person name="Neiman D."/>
            <person name="Pearson M."/>
            <person name="Priest M."/>
            <person name="Roberts A."/>
            <person name="Saif S."/>
            <person name="Shea T."/>
            <person name="Sisk P."/>
            <person name="Stolte C."/>
            <person name="Sykes S."/>
            <person name="Wortman J."/>
            <person name="Nusbaum C."/>
            <person name="Birren B."/>
        </authorList>
    </citation>
    <scope>NUCLEOTIDE SEQUENCE [LARGE SCALE GENOMIC DNA]</scope>
    <source>
        <strain evidence="5 6">F0424</strain>
    </source>
</reference>
<organism evidence="5 6">
    <name type="scientific">Scardovia wiggsiae F0424</name>
    <dbReference type="NCBI Taxonomy" id="857290"/>
    <lineage>
        <taxon>Bacteria</taxon>
        <taxon>Bacillati</taxon>
        <taxon>Actinomycetota</taxon>
        <taxon>Actinomycetes</taxon>
        <taxon>Bifidobacteriales</taxon>
        <taxon>Bifidobacteriaceae</taxon>
        <taxon>Scardovia</taxon>
    </lineage>
</organism>
<dbReference type="PANTHER" id="PTHR10302:SF0">
    <property type="entry name" value="SINGLE-STRANDED DNA-BINDING PROTEIN, MITOCHONDRIAL"/>
    <property type="match status" value="1"/>
</dbReference>
<feature type="compositionally biased region" description="Acidic residues" evidence="4">
    <location>
        <begin position="178"/>
        <end position="189"/>
    </location>
</feature>
<comment type="caution">
    <text evidence="5">The sequence shown here is derived from an EMBL/GenBank/DDBJ whole genome shotgun (WGS) entry which is preliminary data.</text>
</comment>
<evidence type="ECO:0000313" key="6">
    <source>
        <dbReference type="Proteomes" id="UP000006415"/>
    </source>
</evidence>
<dbReference type="CDD" id="cd04496">
    <property type="entry name" value="SSB_OBF"/>
    <property type="match status" value="1"/>
</dbReference>
<evidence type="ECO:0000256" key="3">
    <source>
        <dbReference type="RuleBase" id="RU000524"/>
    </source>
</evidence>
<feature type="region of interest" description="Disordered" evidence="4">
    <location>
        <begin position="122"/>
        <end position="189"/>
    </location>
</feature>
<accession>J0X198</accession>
<dbReference type="GO" id="GO:0009295">
    <property type="term" value="C:nucleoid"/>
    <property type="evidence" value="ECO:0007669"/>
    <property type="project" value="TreeGrafter"/>
</dbReference>
<dbReference type="HOGENOM" id="CLU_078758_1_3_11"/>
<dbReference type="InterPro" id="IPR012340">
    <property type="entry name" value="NA-bd_OB-fold"/>
</dbReference>
<dbReference type="PANTHER" id="PTHR10302">
    <property type="entry name" value="SINGLE-STRANDED DNA-BINDING PROTEIN"/>
    <property type="match status" value="1"/>
</dbReference>
<dbReference type="InterPro" id="IPR000424">
    <property type="entry name" value="Primosome_PriB/ssb"/>
</dbReference>
<keyword evidence="6" id="KW-1185">Reference proteome</keyword>